<proteinExistence type="predicted"/>
<feature type="domain" description="HTH gntR-type" evidence="4">
    <location>
        <begin position="5"/>
        <end position="72"/>
    </location>
</feature>
<protein>
    <submittedName>
        <fullName evidence="5">GntR family transcriptional regulator</fullName>
    </submittedName>
</protein>
<dbReference type="InterPro" id="IPR011711">
    <property type="entry name" value="GntR_C"/>
</dbReference>
<evidence type="ECO:0000256" key="2">
    <source>
        <dbReference type="ARBA" id="ARBA00023125"/>
    </source>
</evidence>
<keyword evidence="3" id="KW-0804">Transcription</keyword>
<evidence type="ECO:0000313" key="5">
    <source>
        <dbReference type="EMBL" id="MFD1881168.1"/>
    </source>
</evidence>
<dbReference type="SUPFAM" id="SSF48008">
    <property type="entry name" value="GntR ligand-binding domain-like"/>
    <property type="match status" value="1"/>
</dbReference>
<dbReference type="RefSeq" id="WP_379140790.1">
    <property type="nucleotide sequence ID" value="NZ_JBHUEN010000015.1"/>
</dbReference>
<dbReference type="InterPro" id="IPR036388">
    <property type="entry name" value="WH-like_DNA-bd_sf"/>
</dbReference>
<dbReference type="Gene3D" id="1.20.120.530">
    <property type="entry name" value="GntR ligand-binding domain-like"/>
    <property type="match status" value="1"/>
</dbReference>
<dbReference type="Pfam" id="PF07729">
    <property type="entry name" value="FCD"/>
    <property type="match status" value="1"/>
</dbReference>
<dbReference type="PROSITE" id="PS50949">
    <property type="entry name" value="HTH_GNTR"/>
    <property type="match status" value="1"/>
</dbReference>
<sequence length="224" mass="25130">MSESSSITRIAYDTLRGDVLSCRLAPGTKIVIADICKERGFSPGAVREALSRLTSEGLIIAEPQKGFRVTPISREDLLDMTEVRANIEAQCLRRAIELGDLAWEGRIIAIYHQLARTPERAAEDASRVNDSWAKVHHQFHATLVEACDSPWLLRIREMLYAQSERYRRLSVPLAHQTRELDREHHGIMQAVLARDPDQASVLIGEHLRKTTDILLSSAVLQSSA</sequence>
<name>A0ABW4R5C2_9RHOB</name>
<dbReference type="Proteomes" id="UP001597213">
    <property type="component" value="Unassembled WGS sequence"/>
</dbReference>
<dbReference type="Gene3D" id="1.10.10.10">
    <property type="entry name" value="Winged helix-like DNA-binding domain superfamily/Winged helix DNA-binding domain"/>
    <property type="match status" value="1"/>
</dbReference>
<dbReference type="PANTHER" id="PTHR43537:SF20">
    <property type="entry name" value="HTH-TYPE TRANSCRIPTIONAL REPRESSOR GLAR"/>
    <property type="match status" value="1"/>
</dbReference>
<comment type="caution">
    <text evidence="5">The sequence shown here is derived from an EMBL/GenBank/DDBJ whole genome shotgun (WGS) entry which is preliminary data.</text>
</comment>
<dbReference type="InterPro" id="IPR036390">
    <property type="entry name" value="WH_DNA-bd_sf"/>
</dbReference>
<keyword evidence="6" id="KW-1185">Reference proteome</keyword>
<organism evidence="5 6">
    <name type="scientific">Paracoccus pacificus</name>
    <dbReference type="NCBI Taxonomy" id="1463598"/>
    <lineage>
        <taxon>Bacteria</taxon>
        <taxon>Pseudomonadati</taxon>
        <taxon>Pseudomonadota</taxon>
        <taxon>Alphaproteobacteria</taxon>
        <taxon>Rhodobacterales</taxon>
        <taxon>Paracoccaceae</taxon>
        <taxon>Paracoccus</taxon>
    </lineage>
</organism>
<dbReference type="SMART" id="SM00345">
    <property type="entry name" value="HTH_GNTR"/>
    <property type="match status" value="1"/>
</dbReference>
<evidence type="ECO:0000256" key="1">
    <source>
        <dbReference type="ARBA" id="ARBA00023015"/>
    </source>
</evidence>
<evidence type="ECO:0000259" key="4">
    <source>
        <dbReference type="PROSITE" id="PS50949"/>
    </source>
</evidence>
<gene>
    <name evidence="5" type="ORF">ACFSCT_05495</name>
</gene>
<dbReference type="InterPro" id="IPR000524">
    <property type="entry name" value="Tscrpt_reg_HTH_GntR"/>
</dbReference>
<evidence type="ECO:0000313" key="6">
    <source>
        <dbReference type="Proteomes" id="UP001597213"/>
    </source>
</evidence>
<evidence type="ECO:0000256" key="3">
    <source>
        <dbReference type="ARBA" id="ARBA00023163"/>
    </source>
</evidence>
<dbReference type="PANTHER" id="PTHR43537">
    <property type="entry name" value="TRANSCRIPTIONAL REGULATOR, GNTR FAMILY"/>
    <property type="match status" value="1"/>
</dbReference>
<dbReference type="SUPFAM" id="SSF46785">
    <property type="entry name" value="Winged helix' DNA-binding domain"/>
    <property type="match status" value="1"/>
</dbReference>
<accession>A0ABW4R5C2</accession>
<dbReference type="InterPro" id="IPR008920">
    <property type="entry name" value="TF_FadR/GntR_C"/>
</dbReference>
<keyword evidence="1" id="KW-0805">Transcription regulation</keyword>
<dbReference type="SMART" id="SM00895">
    <property type="entry name" value="FCD"/>
    <property type="match status" value="1"/>
</dbReference>
<dbReference type="EMBL" id="JBHUEN010000015">
    <property type="protein sequence ID" value="MFD1881168.1"/>
    <property type="molecule type" value="Genomic_DNA"/>
</dbReference>
<reference evidence="6" key="1">
    <citation type="journal article" date="2019" name="Int. J. Syst. Evol. Microbiol.">
        <title>The Global Catalogue of Microorganisms (GCM) 10K type strain sequencing project: providing services to taxonomists for standard genome sequencing and annotation.</title>
        <authorList>
            <consortium name="The Broad Institute Genomics Platform"/>
            <consortium name="The Broad Institute Genome Sequencing Center for Infectious Disease"/>
            <person name="Wu L."/>
            <person name="Ma J."/>
        </authorList>
    </citation>
    <scope>NUCLEOTIDE SEQUENCE [LARGE SCALE GENOMIC DNA]</scope>
    <source>
        <strain evidence="6">CCUG 56029</strain>
    </source>
</reference>
<keyword evidence="2" id="KW-0238">DNA-binding</keyword>
<dbReference type="Pfam" id="PF00392">
    <property type="entry name" value="GntR"/>
    <property type="match status" value="1"/>
</dbReference>